<dbReference type="InterPro" id="IPR016181">
    <property type="entry name" value="Acyl_CoA_acyltransferase"/>
</dbReference>
<dbReference type="EMBL" id="JACCBE010000001">
    <property type="protein sequence ID" value="NYD59442.1"/>
    <property type="molecule type" value="Genomic_DNA"/>
</dbReference>
<comment type="caution">
    <text evidence="2">The sequence shown here is derived from an EMBL/GenBank/DDBJ whole genome shotgun (WGS) entry which is preliminary data.</text>
</comment>
<keyword evidence="2" id="KW-0808">Transferase</keyword>
<dbReference type="SUPFAM" id="SSF55729">
    <property type="entry name" value="Acyl-CoA N-acyltransferases (Nat)"/>
    <property type="match status" value="1"/>
</dbReference>
<proteinExistence type="predicted"/>
<dbReference type="GO" id="GO:0016740">
    <property type="term" value="F:transferase activity"/>
    <property type="evidence" value="ECO:0007669"/>
    <property type="project" value="UniProtKB-KW"/>
</dbReference>
<feature type="domain" description="BioF2-like acetyltransferase" evidence="1">
    <location>
        <begin position="154"/>
        <end position="296"/>
    </location>
</feature>
<dbReference type="Pfam" id="PF13480">
    <property type="entry name" value="Acetyltransf_6"/>
    <property type="match status" value="1"/>
</dbReference>
<dbReference type="AlphaFoldDB" id="A0A7Y9F4E1"/>
<evidence type="ECO:0000313" key="3">
    <source>
        <dbReference type="Proteomes" id="UP000516957"/>
    </source>
</evidence>
<name>A0A7Y9F4E1_9ACTN</name>
<sequence length="332" mass="36937">MLPLGGPDPTTWDDLALAARNLFATHAWASTWWGEYADGATPHVLVDDPQAPRVVLPLHSRGRALRQVRWIGHGPADLLGPVCAPEDLPRAAPLLRAALEGGDLPADVVLLQDCPVAAPWWEPFDARPISTEVSPVLRFAEGLTWESWLASKSKNFRGQVNRKPRTLERDHDVVVRLATAETLSSDLDALFALHAARWEGDSPLLDPRQHRFTRAFATLALERGWLRLWSMDVDGRCVSSLLTFAFGPDVYCYQFGRDPEMDRESVGFVLLVHAVRDALESGAREFRFLRGDEDYKYRFADADDPVGTYALPRGLRGRAAVALAARRRAGQD</sequence>
<protein>
    <submittedName>
        <fullName evidence="2">CelD/BcsL family acetyltransferase involved in cellulose biosynthesis</fullName>
    </submittedName>
</protein>
<evidence type="ECO:0000259" key="1">
    <source>
        <dbReference type="Pfam" id="PF13480"/>
    </source>
</evidence>
<organism evidence="2 3">
    <name type="scientific">Nocardioides marinisabuli</name>
    <dbReference type="NCBI Taxonomy" id="419476"/>
    <lineage>
        <taxon>Bacteria</taxon>
        <taxon>Bacillati</taxon>
        <taxon>Actinomycetota</taxon>
        <taxon>Actinomycetes</taxon>
        <taxon>Propionibacteriales</taxon>
        <taxon>Nocardioidaceae</taxon>
        <taxon>Nocardioides</taxon>
    </lineage>
</organism>
<keyword evidence="3" id="KW-1185">Reference proteome</keyword>
<evidence type="ECO:0000313" key="2">
    <source>
        <dbReference type="EMBL" id="NYD59442.1"/>
    </source>
</evidence>
<dbReference type="InterPro" id="IPR038740">
    <property type="entry name" value="BioF2-like_GNAT_dom"/>
</dbReference>
<reference evidence="2 3" key="1">
    <citation type="submission" date="2020-07" db="EMBL/GenBank/DDBJ databases">
        <title>Sequencing the genomes of 1000 actinobacteria strains.</title>
        <authorList>
            <person name="Klenk H.-P."/>
        </authorList>
    </citation>
    <scope>NUCLEOTIDE SEQUENCE [LARGE SCALE GENOMIC DNA]</scope>
    <source>
        <strain evidence="2 3">DSM 18965</strain>
    </source>
</reference>
<dbReference type="RefSeq" id="WP_179616891.1">
    <property type="nucleotide sequence ID" value="NZ_CP059163.1"/>
</dbReference>
<gene>
    <name evidence="2" type="ORF">BKA08_003680</name>
</gene>
<accession>A0A7Y9F4E1</accession>
<dbReference type="Proteomes" id="UP000516957">
    <property type="component" value="Unassembled WGS sequence"/>
</dbReference>
<dbReference type="Gene3D" id="3.40.630.30">
    <property type="match status" value="1"/>
</dbReference>